<protein>
    <submittedName>
        <fullName evidence="2">Uncharacterized protein</fullName>
    </submittedName>
</protein>
<gene>
    <name evidence="2" type="ORF">LSALG_LOCUS21963</name>
</gene>
<sequence>MGVARKRRRGGAPPDGCCWEALDGVRDGIEVLKKKLIERKKEILDMKEKTKENGVKKNVTEESSSSRKPSFHPDEHQCSSYNDNSYVDKLHAEKPQAAHTRKASSHAEKSNHADKFVQANKTFGTVKLII</sequence>
<feature type="compositionally biased region" description="Basic and acidic residues" evidence="1">
    <location>
        <begin position="86"/>
        <end position="96"/>
    </location>
</feature>
<name>A0AA35YYD8_LACSI</name>
<keyword evidence="3" id="KW-1185">Reference proteome</keyword>
<evidence type="ECO:0000313" key="3">
    <source>
        <dbReference type="Proteomes" id="UP001177003"/>
    </source>
</evidence>
<evidence type="ECO:0000256" key="1">
    <source>
        <dbReference type="SAM" id="MobiDB-lite"/>
    </source>
</evidence>
<dbReference type="EMBL" id="OX465080">
    <property type="protein sequence ID" value="CAI9282318.1"/>
    <property type="molecule type" value="Genomic_DNA"/>
</dbReference>
<proteinExistence type="predicted"/>
<feature type="compositionally biased region" description="Basic and acidic residues" evidence="1">
    <location>
        <begin position="105"/>
        <end position="115"/>
    </location>
</feature>
<accession>A0AA35YYD8</accession>
<organism evidence="2 3">
    <name type="scientific">Lactuca saligna</name>
    <name type="common">Willowleaf lettuce</name>
    <dbReference type="NCBI Taxonomy" id="75948"/>
    <lineage>
        <taxon>Eukaryota</taxon>
        <taxon>Viridiplantae</taxon>
        <taxon>Streptophyta</taxon>
        <taxon>Embryophyta</taxon>
        <taxon>Tracheophyta</taxon>
        <taxon>Spermatophyta</taxon>
        <taxon>Magnoliopsida</taxon>
        <taxon>eudicotyledons</taxon>
        <taxon>Gunneridae</taxon>
        <taxon>Pentapetalae</taxon>
        <taxon>asterids</taxon>
        <taxon>campanulids</taxon>
        <taxon>Asterales</taxon>
        <taxon>Asteraceae</taxon>
        <taxon>Cichorioideae</taxon>
        <taxon>Cichorieae</taxon>
        <taxon>Lactucinae</taxon>
        <taxon>Lactuca</taxon>
    </lineage>
</organism>
<feature type="compositionally biased region" description="Basic and acidic residues" evidence="1">
    <location>
        <begin position="48"/>
        <end position="60"/>
    </location>
</feature>
<dbReference type="Proteomes" id="UP001177003">
    <property type="component" value="Chromosome 4"/>
</dbReference>
<evidence type="ECO:0000313" key="2">
    <source>
        <dbReference type="EMBL" id="CAI9282318.1"/>
    </source>
</evidence>
<dbReference type="AlphaFoldDB" id="A0AA35YYD8"/>
<feature type="region of interest" description="Disordered" evidence="1">
    <location>
        <begin position="48"/>
        <end position="116"/>
    </location>
</feature>
<reference evidence="2" key="1">
    <citation type="submission" date="2023-04" db="EMBL/GenBank/DDBJ databases">
        <authorList>
            <person name="Vijverberg K."/>
            <person name="Xiong W."/>
            <person name="Schranz E."/>
        </authorList>
    </citation>
    <scope>NUCLEOTIDE SEQUENCE</scope>
</reference>